<sequence>MAEDSSDEDKDNNSESSGSNDSAPGKSRNVSQPSGVADANKSCLNNPTPARVPPASGQGFGGHQSRSQMLTPLSQSTSSRRTSTSQGGVQAHLTNLLDPEAQKARKNESSMSQFYAMRLQESTSTINQLQDEANWLREGVNIQVLHLQDKLQQTRKELSAKVTENQDLKHRIDLLQLRIELTQAGPTTGGFMRGVQPFTQ</sequence>
<name>A0A2N5UZB5_9BASI</name>
<accession>A0A2N5UZB5</accession>
<feature type="compositionally biased region" description="Low complexity" evidence="1">
    <location>
        <begin position="74"/>
        <end position="86"/>
    </location>
</feature>
<evidence type="ECO:0000313" key="2">
    <source>
        <dbReference type="EMBL" id="PLW43089.1"/>
    </source>
</evidence>
<dbReference type="EMBL" id="PGCI01000072">
    <property type="protein sequence ID" value="PLW43089.1"/>
    <property type="molecule type" value="Genomic_DNA"/>
</dbReference>
<dbReference type="PANTHER" id="PTHR34409">
    <property type="entry name" value="SET DOMAIN-CONTAINING PROTEIN"/>
    <property type="match status" value="1"/>
</dbReference>
<reference evidence="2 3" key="1">
    <citation type="submission" date="2017-11" db="EMBL/GenBank/DDBJ databases">
        <title>De novo assembly and phasing of dikaryotic genomes from two isolates of Puccinia coronata f. sp. avenae, the causal agent of oat crown rust.</title>
        <authorList>
            <person name="Miller M.E."/>
            <person name="Zhang Y."/>
            <person name="Omidvar V."/>
            <person name="Sperschneider J."/>
            <person name="Schwessinger B."/>
            <person name="Raley C."/>
            <person name="Palmer J.M."/>
            <person name="Garnica D."/>
            <person name="Upadhyaya N."/>
            <person name="Rathjen J."/>
            <person name="Taylor J.M."/>
            <person name="Park R.F."/>
            <person name="Dodds P.N."/>
            <person name="Hirsch C.D."/>
            <person name="Kianian S.F."/>
            <person name="Figueroa M."/>
        </authorList>
    </citation>
    <scope>NUCLEOTIDE SEQUENCE [LARGE SCALE GENOMIC DNA]</scope>
    <source>
        <strain evidence="2">12SD80</strain>
    </source>
</reference>
<proteinExistence type="predicted"/>
<evidence type="ECO:0000256" key="1">
    <source>
        <dbReference type="SAM" id="MobiDB-lite"/>
    </source>
</evidence>
<dbReference type="PANTHER" id="PTHR34409:SF1">
    <property type="entry name" value="MYB-LIKE DOMAIN-CONTAINING PROTEIN"/>
    <property type="match status" value="1"/>
</dbReference>
<dbReference type="AlphaFoldDB" id="A0A2N5UZB5"/>
<comment type="caution">
    <text evidence="2">The sequence shown here is derived from an EMBL/GenBank/DDBJ whole genome shotgun (WGS) entry which is preliminary data.</text>
</comment>
<dbReference type="Proteomes" id="UP000235392">
    <property type="component" value="Unassembled WGS sequence"/>
</dbReference>
<protein>
    <submittedName>
        <fullName evidence="2">Uncharacterized protein</fullName>
    </submittedName>
</protein>
<gene>
    <name evidence="2" type="ORF">PCASD_06039</name>
</gene>
<evidence type="ECO:0000313" key="3">
    <source>
        <dbReference type="Proteomes" id="UP000235392"/>
    </source>
</evidence>
<feature type="region of interest" description="Disordered" evidence="1">
    <location>
        <begin position="1"/>
        <end position="89"/>
    </location>
</feature>
<feature type="compositionally biased region" description="Acidic residues" evidence="1">
    <location>
        <begin position="1"/>
        <end position="10"/>
    </location>
</feature>
<feature type="compositionally biased region" description="Polar residues" evidence="1">
    <location>
        <begin position="64"/>
        <end position="73"/>
    </location>
</feature>
<organism evidence="2 3">
    <name type="scientific">Puccinia coronata f. sp. avenae</name>
    <dbReference type="NCBI Taxonomy" id="200324"/>
    <lineage>
        <taxon>Eukaryota</taxon>
        <taxon>Fungi</taxon>
        <taxon>Dikarya</taxon>
        <taxon>Basidiomycota</taxon>
        <taxon>Pucciniomycotina</taxon>
        <taxon>Pucciniomycetes</taxon>
        <taxon>Pucciniales</taxon>
        <taxon>Pucciniaceae</taxon>
        <taxon>Puccinia</taxon>
    </lineage>
</organism>